<sequence>MSASDRLAALMPIVIKDDQLHARWLNTFSYLEYVGFRKIIKSQRADVLNRAFLNHALEEGGHAFLLKNMAVKVGGKDFDFYTPESMLAAKAASAYFQNLDHGCDEKFAGVPESERAKIVYLYVTWLIERRALDVYGRYKEALGASPLSAQLDALLDEEVGHLRQVEAGLAAGDPEHATRAPAFEALEKNLFETFVAALAQELAPPPHA</sequence>
<evidence type="ECO:0000313" key="2">
    <source>
        <dbReference type="Proteomes" id="UP000256900"/>
    </source>
</evidence>
<dbReference type="Proteomes" id="UP000256900">
    <property type="component" value="Unassembled WGS sequence"/>
</dbReference>
<dbReference type="InterPro" id="IPR009078">
    <property type="entry name" value="Ferritin-like_SF"/>
</dbReference>
<proteinExistence type="predicted"/>
<gene>
    <name evidence="1" type="ORF">DES32_1382</name>
</gene>
<dbReference type="OrthoDB" id="338241at2"/>
<reference evidence="1 2" key="1">
    <citation type="submission" date="2018-08" db="EMBL/GenBank/DDBJ databases">
        <title>Genomic Encyclopedia of Type Strains, Phase IV (KMG-IV): sequencing the most valuable type-strain genomes for metagenomic binning, comparative biology and taxonomic classification.</title>
        <authorList>
            <person name="Goeker M."/>
        </authorList>
    </citation>
    <scope>NUCLEOTIDE SEQUENCE [LARGE SCALE GENOMIC DNA]</scope>
    <source>
        <strain evidence="1 2">BW863</strain>
    </source>
</reference>
<keyword evidence="2" id="KW-1185">Reference proteome</keyword>
<evidence type="ECO:0000313" key="1">
    <source>
        <dbReference type="EMBL" id="REF87753.1"/>
    </source>
</evidence>
<dbReference type="RefSeq" id="WP_115835921.1">
    <property type="nucleotide sequence ID" value="NZ_CP025086.1"/>
</dbReference>
<name>A0A3D9YYC0_9HYPH</name>
<comment type="caution">
    <text evidence="1">The sequence shown here is derived from an EMBL/GenBank/DDBJ whole genome shotgun (WGS) entry which is preliminary data.</text>
</comment>
<protein>
    <recommendedName>
        <fullName evidence="3">Rubrerythrin</fullName>
    </recommendedName>
</protein>
<organism evidence="1 2">
    <name type="scientific">Methylovirgula ligni</name>
    <dbReference type="NCBI Taxonomy" id="569860"/>
    <lineage>
        <taxon>Bacteria</taxon>
        <taxon>Pseudomonadati</taxon>
        <taxon>Pseudomonadota</taxon>
        <taxon>Alphaproteobacteria</taxon>
        <taxon>Hyphomicrobiales</taxon>
        <taxon>Beijerinckiaceae</taxon>
        <taxon>Methylovirgula</taxon>
    </lineage>
</organism>
<accession>A0A3D9YYC0</accession>
<dbReference type="EMBL" id="QUMO01000002">
    <property type="protein sequence ID" value="REF87753.1"/>
    <property type="molecule type" value="Genomic_DNA"/>
</dbReference>
<evidence type="ECO:0008006" key="3">
    <source>
        <dbReference type="Google" id="ProtNLM"/>
    </source>
</evidence>
<dbReference type="AlphaFoldDB" id="A0A3D9YYC0"/>
<dbReference type="SUPFAM" id="SSF47240">
    <property type="entry name" value="Ferritin-like"/>
    <property type="match status" value="1"/>
</dbReference>